<keyword evidence="3" id="KW-1185">Reference proteome</keyword>
<name>A0A6C1E763_SACPS</name>
<dbReference type="EMBL" id="CP049003">
    <property type="protein sequence ID" value="QID84770.1"/>
    <property type="molecule type" value="Genomic_DNA"/>
</dbReference>
<feature type="compositionally biased region" description="Polar residues" evidence="1">
    <location>
        <begin position="509"/>
        <end position="519"/>
    </location>
</feature>
<dbReference type="InterPro" id="IPR038014">
    <property type="entry name" value="Ies1"/>
</dbReference>
<accession>A0A6C1E763</accession>
<proteinExistence type="predicted"/>
<dbReference type="PANTHER" id="PTHR37287">
    <property type="entry name" value="INO EIGHTY SUBUNIT 1"/>
    <property type="match status" value="1"/>
</dbReference>
<sequence length="728" mass="81775">MSKVGADKRVGITNFFQLKMGKRVYDPIHDTFQERNDSPEERKPSTDSTVGAAPPVLAEEESPVSKSQESEAKTSKAIPVIHEIEIDDKNDDDSTQSEEENTNILLNFEPSMVPGATGATGAGAAVGGTTTSSAKRKPKESSSSKYNRHLKKPDGEPFNRKDIQFSFMQELLMDKRQIFTNVLKPLYKNSIVPINIDGDKISINVTDKEYDARTFVFNDKLTFAQLYVLTIATSIKCSKILRDKLLLDQQVAFSTCILALLVNIGRLNTTINFYLEMTSQLRTFHSVPVLQLHANDPKLLQDTPRLKSILKNLPWGNEQISLLEIYEKIDQNDSEVDNINKFNIINMLFSICDNFSLIDKRFLSKYVEIKSEDGTTLKAEEIDTVEEDNEAEGEAEGGEEESGCGVTLFDILDFSKYEPKDRCDVLIWLLYIHLETNLSEREIQESLKFFHEAAEGDASPGKFILRRTGHEYDVDPEDEVEFGSDQRIKRREFMNKMEKEGKKRERNSATEVKNVNADTSEMDGEEEDDKGEETVEETRSLLTPTPILESSSPMVLSRKKATPQPPKAATAAAAAAAAAEIEEEAGAAGAVVIDKNDLNLTPLKKYNSSATVNKVDKLISLDLHKHVAENGKTQEEFLVDLRKSQVPNRLKRRDIGLVKIFNEFEDIPVASVLGIRGKKRKKFKDNLLGFETDYMKNLGASKKVLLQRIENADVDDEESSSMFKLELD</sequence>
<feature type="compositionally biased region" description="Acidic residues" evidence="1">
    <location>
        <begin position="85"/>
        <end position="101"/>
    </location>
</feature>
<reference evidence="2 3" key="1">
    <citation type="journal article" date="2019" name="BMC Genomics">
        <title>Chromosome level assembly and comparative genome analysis confirm lager-brewing yeasts originated from a single hybridization.</title>
        <authorList>
            <person name="Salazar A.N."/>
            <person name="Gorter de Vries A.R."/>
            <person name="van den Broek M."/>
            <person name="Brouwers N."/>
            <person name="de la Torre Cortes P."/>
            <person name="Kuijpers N.G.A."/>
            <person name="Daran J.G."/>
            <person name="Abeel T."/>
        </authorList>
    </citation>
    <scope>NUCLEOTIDE SEQUENCE [LARGE SCALE GENOMIC DNA]</scope>
    <source>
        <strain evidence="2 3">CBS 1483</strain>
    </source>
</reference>
<feature type="compositionally biased region" description="Acidic residues" evidence="1">
    <location>
        <begin position="520"/>
        <end position="531"/>
    </location>
</feature>
<evidence type="ECO:0000256" key="1">
    <source>
        <dbReference type="SAM" id="MobiDB-lite"/>
    </source>
</evidence>
<organism evidence="2 3">
    <name type="scientific">Saccharomyces pastorianus</name>
    <name type="common">Lager yeast</name>
    <name type="synonym">Saccharomyces cerevisiae x Saccharomyces eubayanus</name>
    <dbReference type="NCBI Taxonomy" id="27292"/>
    <lineage>
        <taxon>Eukaryota</taxon>
        <taxon>Fungi</taxon>
        <taxon>Dikarya</taxon>
        <taxon>Ascomycota</taxon>
        <taxon>Saccharomycotina</taxon>
        <taxon>Saccharomycetes</taxon>
        <taxon>Saccharomycetales</taxon>
        <taxon>Saccharomycetaceae</taxon>
        <taxon>Saccharomyces</taxon>
    </lineage>
</organism>
<feature type="region of interest" description="Disordered" evidence="1">
    <location>
        <begin position="27"/>
        <end position="157"/>
    </location>
</feature>
<gene>
    <name evidence="2" type="primary">IES1_2</name>
    <name evidence="2" type="ORF">GRS66_007295</name>
</gene>
<feature type="compositionally biased region" description="Basic and acidic residues" evidence="1">
    <location>
        <begin position="27"/>
        <end position="45"/>
    </location>
</feature>
<dbReference type="GO" id="GO:0031011">
    <property type="term" value="C:Ino80 complex"/>
    <property type="evidence" value="ECO:0007669"/>
    <property type="project" value="InterPro"/>
</dbReference>
<evidence type="ECO:0000313" key="2">
    <source>
        <dbReference type="EMBL" id="QID84770.1"/>
    </source>
</evidence>
<feature type="compositionally biased region" description="Basic and acidic residues" evidence="1">
    <location>
        <begin position="495"/>
        <end position="508"/>
    </location>
</feature>
<feature type="region of interest" description="Disordered" evidence="1">
    <location>
        <begin position="383"/>
        <end position="402"/>
    </location>
</feature>
<dbReference type="PANTHER" id="PTHR37287:SF1">
    <property type="entry name" value="INO EIGHTY SUBUNIT 1"/>
    <property type="match status" value="1"/>
</dbReference>
<feature type="region of interest" description="Disordered" evidence="1">
    <location>
        <begin position="495"/>
        <end position="561"/>
    </location>
</feature>
<dbReference type="OrthoDB" id="5413003at2759"/>
<feature type="compositionally biased region" description="Polar residues" evidence="1">
    <location>
        <begin position="540"/>
        <end position="554"/>
    </location>
</feature>
<protein>
    <submittedName>
        <fullName evidence="2">INO80 complex subunit</fullName>
    </submittedName>
</protein>
<dbReference type="Proteomes" id="UP000501346">
    <property type="component" value="Chromosome SeVI"/>
</dbReference>
<evidence type="ECO:0000313" key="3">
    <source>
        <dbReference type="Proteomes" id="UP000501346"/>
    </source>
</evidence>
<dbReference type="AlphaFoldDB" id="A0A6C1E763"/>